<keyword evidence="4" id="KW-1185">Reference proteome</keyword>
<sequence>MTHQLPPNFFLCPPLSDEEHAHIKALAITTAMDIVEKTRLDNSGAIHWTLQSDEGELQIFRGVDPTSPPGSSLHCGYMQITGTLDEVMDLFRTDTPAQIERHTRRFAQDASDAITLYTIATRTHDTPHRRVNIKWQGFQSPLSLVRPRDNCVLECTHDFEWHGRRGWIRGWKSIKIACCPDLEASVGFVRMDNLGSGLVFLEATTATNQRLDLFNIGHADMRVGASEWYLDRLHTRQFLTDLMSRRRTRNIVDIQQYLREDRLAKLPCVDPSLFRSRHRATHCGHCDKRFFWSHRRVNCHKCGHVVCNLCHVHWDNLDVCLGCVSGVLTASWSAGDQGNDSTSSSSSHSSHRDHHPSVQPNQNRCHRSHSSGHGSSSRVATTHQRVHSATTTDNTLTKRLNGRDMVSS</sequence>
<dbReference type="PANTHER" id="PTHR13510">
    <property type="entry name" value="FYVE-FINGER-CONTAINING RAB5 EFFECTOR PROTEIN RABENOSYN-5-RELATED"/>
    <property type="match status" value="1"/>
</dbReference>
<accession>A0A485K7Q7</accession>
<dbReference type="EMBL" id="CAADRA010000308">
    <property type="protein sequence ID" value="VFT79711.1"/>
    <property type="molecule type" value="Genomic_DNA"/>
</dbReference>
<reference evidence="2" key="2">
    <citation type="submission" date="2019-06" db="EMBL/GenBank/DDBJ databases">
        <title>Genomics analysis of Aphanomyces spp. identifies a new class of oomycete effector associated with host adaptation.</title>
        <authorList>
            <person name="Gaulin E."/>
        </authorList>
    </citation>
    <scope>NUCLEOTIDE SEQUENCE</scope>
    <source>
        <strain evidence="2">CBS 578.67</strain>
    </source>
</reference>
<dbReference type="InterPro" id="IPR011011">
    <property type="entry name" value="Znf_FYVE_PHD"/>
</dbReference>
<feature type="compositionally biased region" description="Polar residues" evidence="1">
    <location>
        <begin position="379"/>
        <end position="398"/>
    </location>
</feature>
<dbReference type="EMBL" id="VJMH01000308">
    <property type="protein sequence ID" value="KAF0717074.1"/>
    <property type="molecule type" value="Genomic_DNA"/>
</dbReference>
<evidence type="ECO:0000313" key="2">
    <source>
        <dbReference type="EMBL" id="KAF0717074.1"/>
    </source>
</evidence>
<dbReference type="SUPFAM" id="SSF55961">
    <property type="entry name" value="Bet v1-like"/>
    <property type="match status" value="1"/>
</dbReference>
<dbReference type="InterPro" id="IPR052727">
    <property type="entry name" value="Rab4/Rab5_effector"/>
</dbReference>
<dbReference type="OrthoDB" id="20035at2759"/>
<dbReference type="Gene3D" id="3.30.530.20">
    <property type="match status" value="1"/>
</dbReference>
<proteinExistence type="predicted"/>
<feature type="region of interest" description="Disordered" evidence="1">
    <location>
        <begin position="335"/>
        <end position="408"/>
    </location>
</feature>
<dbReference type="InterPro" id="IPR023393">
    <property type="entry name" value="START-like_dom_sf"/>
</dbReference>
<dbReference type="SUPFAM" id="SSF57903">
    <property type="entry name" value="FYVE/PHD zinc finger"/>
    <property type="match status" value="1"/>
</dbReference>
<name>A0A485K7Q7_9STRA</name>
<dbReference type="Proteomes" id="UP000332933">
    <property type="component" value="Unassembled WGS sequence"/>
</dbReference>
<dbReference type="PANTHER" id="PTHR13510:SF44">
    <property type="entry name" value="RABENOSYN-5"/>
    <property type="match status" value="1"/>
</dbReference>
<organism evidence="3 4">
    <name type="scientific">Aphanomyces stellatus</name>
    <dbReference type="NCBI Taxonomy" id="120398"/>
    <lineage>
        <taxon>Eukaryota</taxon>
        <taxon>Sar</taxon>
        <taxon>Stramenopiles</taxon>
        <taxon>Oomycota</taxon>
        <taxon>Saprolegniomycetes</taxon>
        <taxon>Saprolegniales</taxon>
        <taxon>Verrucalvaceae</taxon>
        <taxon>Aphanomyces</taxon>
    </lineage>
</organism>
<evidence type="ECO:0000313" key="4">
    <source>
        <dbReference type="Proteomes" id="UP000332933"/>
    </source>
</evidence>
<gene>
    <name evidence="3" type="primary">Aste57867_2512</name>
    <name evidence="2" type="ORF">As57867_002505</name>
    <name evidence="3" type="ORF">ASTE57867_2512</name>
</gene>
<evidence type="ECO:0000313" key="3">
    <source>
        <dbReference type="EMBL" id="VFT79711.1"/>
    </source>
</evidence>
<protein>
    <submittedName>
        <fullName evidence="3">Aste57867_2512 protein</fullName>
    </submittedName>
</protein>
<dbReference type="AlphaFoldDB" id="A0A485K7Q7"/>
<reference evidence="3 4" key="1">
    <citation type="submission" date="2019-03" db="EMBL/GenBank/DDBJ databases">
        <authorList>
            <person name="Gaulin E."/>
            <person name="Dumas B."/>
        </authorList>
    </citation>
    <scope>NUCLEOTIDE SEQUENCE [LARGE SCALE GENOMIC DNA]</scope>
    <source>
        <strain evidence="3">CBS 568.67</strain>
    </source>
</reference>
<evidence type="ECO:0000256" key="1">
    <source>
        <dbReference type="SAM" id="MobiDB-lite"/>
    </source>
</evidence>